<proteinExistence type="predicted"/>
<sequence length="108" mass="12258">MRKLNLENYQVTEKVRNPVTGGAQEFTMPYNVKDSILNIMFLPALKLAGATLVKQNVLAMKIEKCEKEVMLEEEEYQRVLAAANAYTAQGRSDVELIDRILNQTPEVK</sequence>
<evidence type="ECO:0000313" key="1">
    <source>
        <dbReference type="EMBL" id="KKK84934.1"/>
    </source>
</evidence>
<dbReference type="AlphaFoldDB" id="A0A0F9B2U8"/>
<accession>A0A0F9B2U8</accession>
<reference evidence="1" key="1">
    <citation type="journal article" date="2015" name="Nature">
        <title>Complex archaea that bridge the gap between prokaryotes and eukaryotes.</title>
        <authorList>
            <person name="Spang A."/>
            <person name="Saw J.H."/>
            <person name="Jorgensen S.L."/>
            <person name="Zaremba-Niedzwiedzka K."/>
            <person name="Martijn J."/>
            <person name="Lind A.E."/>
            <person name="van Eijk R."/>
            <person name="Schleper C."/>
            <person name="Guy L."/>
            <person name="Ettema T.J."/>
        </authorList>
    </citation>
    <scope>NUCLEOTIDE SEQUENCE</scope>
</reference>
<comment type="caution">
    <text evidence="1">The sequence shown here is derived from an EMBL/GenBank/DDBJ whole genome shotgun (WGS) entry which is preliminary data.</text>
</comment>
<gene>
    <name evidence="1" type="ORF">LCGC14_2778350</name>
</gene>
<dbReference type="EMBL" id="LAZR01051538">
    <property type="protein sequence ID" value="KKK84934.1"/>
    <property type="molecule type" value="Genomic_DNA"/>
</dbReference>
<organism evidence="1">
    <name type="scientific">marine sediment metagenome</name>
    <dbReference type="NCBI Taxonomy" id="412755"/>
    <lineage>
        <taxon>unclassified sequences</taxon>
        <taxon>metagenomes</taxon>
        <taxon>ecological metagenomes</taxon>
    </lineage>
</organism>
<protein>
    <submittedName>
        <fullName evidence="1">Uncharacterized protein</fullName>
    </submittedName>
</protein>
<name>A0A0F9B2U8_9ZZZZ</name>